<dbReference type="CDD" id="cd16343">
    <property type="entry name" value="LMWPTP"/>
    <property type="match status" value="1"/>
</dbReference>
<evidence type="ECO:0000256" key="4">
    <source>
        <dbReference type="ARBA" id="ARBA00022912"/>
    </source>
</evidence>
<dbReference type="Gene3D" id="3.40.50.2300">
    <property type="match status" value="1"/>
</dbReference>
<proteinExistence type="inferred from homology"/>
<dbReference type="PRINTS" id="PR00719">
    <property type="entry name" value="LMWPTPASE"/>
</dbReference>
<dbReference type="EMBL" id="CP037901">
    <property type="protein sequence ID" value="QBP13736.1"/>
    <property type="molecule type" value="Genomic_DNA"/>
</dbReference>
<comment type="similarity">
    <text evidence="1">Belongs to the low molecular weight phosphotyrosine protein phosphatase family.</text>
</comment>
<protein>
    <recommendedName>
        <fullName evidence="2">protein-tyrosine-phosphatase</fullName>
        <ecNumber evidence="2">3.1.3.48</ecNumber>
    </recommendedName>
</protein>
<sequence length="164" mass="17579">MEVMREEKEAAFIRSILVVCIGNRCRSPMAAALLGRALPQCRVLSAGLAPPVGAAADPRAVRLLAVEGSDLTDHRARAVSAALVAGADLVLVMDEEQRDALEDMYPQARGKTYRLCEQEQTDVPDPFSGSMSMFVIALGLIKMGVESWSARIHAAEPAHRHGGA</sequence>
<comment type="catalytic activity">
    <reaction evidence="5">
        <text>O-phospho-L-tyrosyl-[protein] + H2O = L-tyrosyl-[protein] + phosphate</text>
        <dbReference type="Rhea" id="RHEA:10684"/>
        <dbReference type="Rhea" id="RHEA-COMP:10136"/>
        <dbReference type="Rhea" id="RHEA-COMP:20101"/>
        <dbReference type="ChEBI" id="CHEBI:15377"/>
        <dbReference type="ChEBI" id="CHEBI:43474"/>
        <dbReference type="ChEBI" id="CHEBI:46858"/>
        <dbReference type="ChEBI" id="CHEBI:61978"/>
        <dbReference type="EC" id="3.1.3.48"/>
    </reaction>
</comment>
<dbReference type="SUPFAM" id="SSF52788">
    <property type="entry name" value="Phosphotyrosine protein phosphatases I"/>
    <property type="match status" value="1"/>
</dbReference>
<reference evidence="6 7" key="1">
    <citation type="submission" date="2019-03" db="EMBL/GenBank/DDBJ databases">
        <title>Comparative insights into the high quality Complete genome sequence of highly metal resistant Cupriavidus metallidurans strain BS1 isolated from a gold-copper mine.</title>
        <authorList>
            <person name="Mazhar H.S."/>
            <person name="Rensing C."/>
        </authorList>
    </citation>
    <scope>NUCLEOTIDE SEQUENCE [LARGE SCALE GENOMIC DNA]</scope>
    <source>
        <strain evidence="6 7">BS1</strain>
    </source>
</reference>
<accession>A0A132H8Y9</accession>
<dbReference type="Proteomes" id="UP000253772">
    <property type="component" value="Chromosome c2"/>
</dbReference>
<dbReference type="SMART" id="SM00226">
    <property type="entry name" value="LMWPc"/>
    <property type="match status" value="1"/>
</dbReference>
<dbReference type="InterPro" id="IPR036196">
    <property type="entry name" value="Ptyr_pPase_sf"/>
</dbReference>
<evidence type="ECO:0000313" key="7">
    <source>
        <dbReference type="Proteomes" id="UP000253772"/>
    </source>
</evidence>
<keyword evidence="3" id="KW-0378">Hydrolase</keyword>
<gene>
    <name evidence="6" type="ORF">DDF84_029595</name>
</gene>
<evidence type="ECO:0000256" key="5">
    <source>
        <dbReference type="ARBA" id="ARBA00051722"/>
    </source>
</evidence>
<evidence type="ECO:0000256" key="3">
    <source>
        <dbReference type="ARBA" id="ARBA00022801"/>
    </source>
</evidence>
<dbReference type="InterPro" id="IPR050438">
    <property type="entry name" value="LMW_PTPase"/>
</dbReference>
<dbReference type="GO" id="GO:0004725">
    <property type="term" value="F:protein tyrosine phosphatase activity"/>
    <property type="evidence" value="ECO:0007669"/>
    <property type="project" value="UniProtKB-EC"/>
</dbReference>
<dbReference type="PANTHER" id="PTHR11717">
    <property type="entry name" value="LOW MOLECULAR WEIGHT PROTEIN TYROSINE PHOSPHATASE"/>
    <property type="match status" value="1"/>
</dbReference>
<evidence type="ECO:0000256" key="2">
    <source>
        <dbReference type="ARBA" id="ARBA00013064"/>
    </source>
</evidence>
<dbReference type="RefSeq" id="WP_017510949.1">
    <property type="nucleotide sequence ID" value="NZ_CP026544.1"/>
</dbReference>
<evidence type="ECO:0000313" key="6">
    <source>
        <dbReference type="EMBL" id="QBP13736.1"/>
    </source>
</evidence>
<dbReference type="OrthoDB" id="9784339at2"/>
<organism evidence="6 7">
    <name type="scientific">Cupriavidus metallidurans</name>
    <dbReference type="NCBI Taxonomy" id="119219"/>
    <lineage>
        <taxon>Bacteria</taxon>
        <taxon>Pseudomonadati</taxon>
        <taxon>Pseudomonadota</taxon>
        <taxon>Betaproteobacteria</taxon>
        <taxon>Burkholderiales</taxon>
        <taxon>Burkholderiaceae</taxon>
        <taxon>Cupriavidus</taxon>
    </lineage>
</organism>
<dbReference type="InterPro" id="IPR023485">
    <property type="entry name" value="Ptyr_pPase"/>
</dbReference>
<keyword evidence="4" id="KW-0904">Protein phosphatase</keyword>
<dbReference type="EC" id="3.1.3.48" evidence="2"/>
<dbReference type="PANTHER" id="PTHR11717:SF31">
    <property type="entry name" value="LOW MOLECULAR WEIGHT PROTEIN-TYROSINE-PHOSPHATASE ETP-RELATED"/>
    <property type="match status" value="1"/>
</dbReference>
<dbReference type="InterPro" id="IPR017867">
    <property type="entry name" value="Tyr_phospatase_low_mol_wt"/>
</dbReference>
<dbReference type="Pfam" id="PF01451">
    <property type="entry name" value="LMWPc"/>
    <property type="match status" value="1"/>
</dbReference>
<name>A0A132H8Y9_9BURK</name>
<dbReference type="AlphaFoldDB" id="A0A132H8Y9"/>
<evidence type="ECO:0000256" key="1">
    <source>
        <dbReference type="ARBA" id="ARBA00011063"/>
    </source>
</evidence>